<evidence type="ECO:0000313" key="1">
    <source>
        <dbReference type="EMBL" id="CAB4782230.1"/>
    </source>
</evidence>
<accession>A0A6J6WCR8</accession>
<protein>
    <submittedName>
        <fullName evidence="1">Unannotated protein</fullName>
    </submittedName>
</protein>
<dbReference type="EMBL" id="CAEZZT010000078">
    <property type="protein sequence ID" value="CAB4782230.1"/>
    <property type="molecule type" value="Genomic_DNA"/>
</dbReference>
<sequence>MKRLFSFFIISALLVSPSAFAATKKPTVKALKLLTSAGSTDEFAGVVTSGKTIVIFGNKGDKSFARAIDSTGTQLWNIALDPSSASIATAAAVDNSGTVWIAGSTSLLRPLPAATASASPLNPDQINPVPDIFSADLDAFSLWSINPVTQSLTQFSYQLKTPVLINALVADKAGLTAVGSSGFIVNTDLKGQISKPIYVGTEATNFESVIRNSDGTITAVGSSSETLGGKKLVGKVDGIIVKVSKLGKITNVVRSSATKALRSWANASPTLLLGGEVITNAKIESSVTKFSTAFIPTWTYRFASTGSTYVSGNSYAFFQSTSAISNFSNWAPKIAQSLLVSFDAKGAINAGYSAPVEQNQVLGLSFSKDLGLLCITASAETVSIFTLN</sequence>
<organism evidence="1">
    <name type="scientific">freshwater metagenome</name>
    <dbReference type="NCBI Taxonomy" id="449393"/>
    <lineage>
        <taxon>unclassified sequences</taxon>
        <taxon>metagenomes</taxon>
        <taxon>ecological metagenomes</taxon>
    </lineage>
</organism>
<dbReference type="AlphaFoldDB" id="A0A6J6WCR8"/>
<dbReference type="InterPro" id="IPR011047">
    <property type="entry name" value="Quinoprotein_ADH-like_sf"/>
</dbReference>
<dbReference type="SUPFAM" id="SSF50998">
    <property type="entry name" value="Quinoprotein alcohol dehydrogenase-like"/>
    <property type="match status" value="1"/>
</dbReference>
<name>A0A6J6WCR8_9ZZZZ</name>
<reference evidence="1" key="1">
    <citation type="submission" date="2020-05" db="EMBL/GenBank/DDBJ databases">
        <authorList>
            <person name="Chiriac C."/>
            <person name="Salcher M."/>
            <person name="Ghai R."/>
            <person name="Kavagutti S V."/>
        </authorList>
    </citation>
    <scope>NUCLEOTIDE SEQUENCE</scope>
</reference>
<proteinExistence type="predicted"/>
<gene>
    <name evidence="1" type="ORF">UFOPK2918_01017</name>
</gene>